<proteinExistence type="predicted"/>
<keyword evidence="2" id="KW-1185">Reference proteome</keyword>
<name>A0ACC1M130_9FUNG</name>
<accession>A0ACC1M130</accession>
<sequence>QSLRLPGIESLMRAAEFISLPDYAIAPSLDDALLAQGGSRCLERKRSYSQASSPSPSALKLMHESLLHSLATVATAEISLSNKRRAIASSPGSAISSAAGQAMSHPYHDEHNFQLSGYREELERECERLASIEHDSQGGGLEPPHSQPQL</sequence>
<evidence type="ECO:0000313" key="2">
    <source>
        <dbReference type="Proteomes" id="UP001139981"/>
    </source>
</evidence>
<comment type="caution">
    <text evidence="1">The sequence shown here is derived from an EMBL/GenBank/DDBJ whole genome shotgun (WGS) entry which is preliminary data.</text>
</comment>
<evidence type="ECO:0000313" key="1">
    <source>
        <dbReference type="EMBL" id="KAJ2891521.1"/>
    </source>
</evidence>
<reference evidence="1" key="1">
    <citation type="submission" date="2022-07" db="EMBL/GenBank/DDBJ databases">
        <title>Phylogenomic reconstructions and comparative analyses of Kickxellomycotina fungi.</title>
        <authorList>
            <person name="Reynolds N.K."/>
            <person name="Stajich J.E."/>
            <person name="Barry K."/>
            <person name="Grigoriev I.V."/>
            <person name="Crous P."/>
            <person name="Smith M.E."/>
        </authorList>
    </citation>
    <scope>NUCLEOTIDE SEQUENCE</scope>
    <source>
        <strain evidence="1">CBS 190363</strain>
    </source>
</reference>
<protein>
    <submittedName>
        <fullName evidence="1">Uncharacterized protein</fullName>
    </submittedName>
</protein>
<organism evidence="1 2">
    <name type="scientific">Coemansia aciculifera</name>
    <dbReference type="NCBI Taxonomy" id="417176"/>
    <lineage>
        <taxon>Eukaryota</taxon>
        <taxon>Fungi</taxon>
        <taxon>Fungi incertae sedis</taxon>
        <taxon>Zoopagomycota</taxon>
        <taxon>Kickxellomycotina</taxon>
        <taxon>Kickxellomycetes</taxon>
        <taxon>Kickxellales</taxon>
        <taxon>Kickxellaceae</taxon>
        <taxon>Coemansia</taxon>
    </lineage>
</organism>
<feature type="non-terminal residue" evidence="1">
    <location>
        <position position="1"/>
    </location>
</feature>
<dbReference type="EMBL" id="JANBVB010000968">
    <property type="protein sequence ID" value="KAJ2891521.1"/>
    <property type="molecule type" value="Genomic_DNA"/>
</dbReference>
<dbReference type="Proteomes" id="UP001139981">
    <property type="component" value="Unassembled WGS sequence"/>
</dbReference>
<gene>
    <name evidence="1" type="ORF">IWW38_003583</name>
</gene>